<keyword evidence="1" id="KW-0418">Kinase</keyword>
<dbReference type="AlphaFoldDB" id="A0A917VNU3"/>
<sequence length="305" mass="33590">MSQEANPLAPARGRHRAGVTPVPVRSRRWDAAERAAAQQLDQLEPAWAIWYGVGSRRFYAVATWPLPAPLILRAGTAGELRDLMREAERAVLYGPVPDGSTTPAAADRASRSTHPALASRPTPHGAPMPTTQDGGLRTACWDLTDDLSMIGKARHTVKETLTVWELPGLADDVVLAVGELLANAVSYGEPPVRLSLWLGTAALCVRVTDHGPELPRPPGSRPRSRPRPRPRHHRRSRRRHRRHPPARRQGQDGLVPLAPDRPGDGHRSARLTRTTAPTDRNRAAGDWRTRLRRHDARRPRPAGLA</sequence>
<feature type="compositionally biased region" description="Basic residues" evidence="2">
    <location>
        <begin position="290"/>
        <end position="305"/>
    </location>
</feature>
<dbReference type="InterPro" id="IPR036890">
    <property type="entry name" value="HATPase_C_sf"/>
</dbReference>
<evidence type="ECO:0000313" key="5">
    <source>
        <dbReference type="Proteomes" id="UP000645217"/>
    </source>
</evidence>
<evidence type="ECO:0000256" key="1">
    <source>
        <dbReference type="ARBA" id="ARBA00022527"/>
    </source>
</evidence>
<keyword evidence="5" id="KW-1185">Reference proteome</keyword>
<evidence type="ECO:0000259" key="3">
    <source>
        <dbReference type="Pfam" id="PF13581"/>
    </source>
</evidence>
<reference evidence="4" key="1">
    <citation type="journal article" date="2014" name="Int. J. Syst. Evol. Microbiol.">
        <title>Complete genome sequence of Corynebacterium casei LMG S-19264T (=DSM 44701T), isolated from a smear-ripened cheese.</title>
        <authorList>
            <consortium name="US DOE Joint Genome Institute (JGI-PGF)"/>
            <person name="Walter F."/>
            <person name="Albersmeier A."/>
            <person name="Kalinowski J."/>
            <person name="Ruckert C."/>
        </authorList>
    </citation>
    <scope>NUCLEOTIDE SEQUENCE</scope>
    <source>
        <strain evidence="4">JCM 13064</strain>
    </source>
</reference>
<organism evidence="4 5">
    <name type="scientific">Sphaerisporangium melleum</name>
    <dbReference type="NCBI Taxonomy" id="321316"/>
    <lineage>
        <taxon>Bacteria</taxon>
        <taxon>Bacillati</taxon>
        <taxon>Actinomycetota</taxon>
        <taxon>Actinomycetes</taxon>
        <taxon>Streptosporangiales</taxon>
        <taxon>Streptosporangiaceae</taxon>
        <taxon>Sphaerisporangium</taxon>
    </lineage>
</organism>
<dbReference type="PANTHER" id="PTHR35526">
    <property type="entry name" value="ANTI-SIGMA-F FACTOR RSBW-RELATED"/>
    <property type="match status" value="1"/>
</dbReference>
<keyword evidence="1" id="KW-0723">Serine/threonine-protein kinase</keyword>
<feature type="region of interest" description="Disordered" evidence="2">
    <location>
        <begin position="209"/>
        <end position="305"/>
    </location>
</feature>
<dbReference type="Proteomes" id="UP000645217">
    <property type="component" value="Unassembled WGS sequence"/>
</dbReference>
<comment type="caution">
    <text evidence="4">The sequence shown here is derived from an EMBL/GenBank/DDBJ whole genome shotgun (WGS) entry which is preliminary data.</text>
</comment>
<accession>A0A917VNU3</accession>
<feature type="region of interest" description="Disordered" evidence="2">
    <location>
        <begin position="94"/>
        <end position="137"/>
    </location>
</feature>
<name>A0A917VNU3_9ACTN</name>
<reference evidence="4" key="2">
    <citation type="submission" date="2020-09" db="EMBL/GenBank/DDBJ databases">
        <authorList>
            <person name="Sun Q."/>
            <person name="Ohkuma M."/>
        </authorList>
    </citation>
    <scope>NUCLEOTIDE SEQUENCE</scope>
    <source>
        <strain evidence="4">JCM 13064</strain>
    </source>
</reference>
<gene>
    <name evidence="4" type="ORF">GCM10007964_52450</name>
</gene>
<dbReference type="Gene3D" id="3.30.565.10">
    <property type="entry name" value="Histidine kinase-like ATPase, C-terminal domain"/>
    <property type="match status" value="1"/>
</dbReference>
<dbReference type="InterPro" id="IPR050267">
    <property type="entry name" value="Anti-sigma-factor_SerPK"/>
</dbReference>
<dbReference type="CDD" id="cd16936">
    <property type="entry name" value="HATPase_RsbW-like"/>
    <property type="match status" value="1"/>
</dbReference>
<protein>
    <recommendedName>
        <fullName evidence="3">Histidine kinase/HSP90-like ATPase domain-containing protein</fullName>
    </recommendedName>
</protein>
<dbReference type="GO" id="GO:0004674">
    <property type="term" value="F:protein serine/threonine kinase activity"/>
    <property type="evidence" value="ECO:0007669"/>
    <property type="project" value="UniProtKB-KW"/>
</dbReference>
<dbReference type="Pfam" id="PF13581">
    <property type="entry name" value="HATPase_c_2"/>
    <property type="match status" value="1"/>
</dbReference>
<keyword evidence="1" id="KW-0808">Transferase</keyword>
<dbReference type="InterPro" id="IPR003594">
    <property type="entry name" value="HATPase_dom"/>
</dbReference>
<dbReference type="EMBL" id="BMNT01000031">
    <property type="protein sequence ID" value="GGL03862.1"/>
    <property type="molecule type" value="Genomic_DNA"/>
</dbReference>
<proteinExistence type="predicted"/>
<feature type="compositionally biased region" description="Basic residues" evidence="2">
    <location>
        <begin position="222"/>
        <end position="246"/>
    </location>
</feature>
<dbReference type="PANTHER" id="PTHR35526:SF3">
    <property type="entry name" value="ANTI-SIGMA-F FACTOR RSBW"/>
    <property type="match status" value="1"/>
</dbReference>
<evidence type="ECO:0000313" key="4">
    <source>
        <dbReference type="EMBL" id="GGL03862.1"/>
    </source>
</evidence>
<feature type="domain" description="Histidine kinase/HSP90-like ATPase" evidence="3">
    <location>
        <begin position="146"/>
        <end position="226"/>
    </location>
</feature>
<evidence type="ECO:0000256" key="2">
    <source>
        <dbReference type="SAM" id="MobiDB-lite"/>
    </source>
</evidence>
<feature type="compositionally biased region" description="Basic and acidic residues" evidence="2">
    <location>
        <begin position="279"/>
        <end position="289"/>
    </location>
</feature>
<dbReference type="SUPFAM" id="SSF55874">
    <property type="entry name" value="ATPase domain of HSP90 chaperone/DNA topoisomerase II/histidine kinase"/>
    <property type="match status" value="1"/>
</dbReference>